<evidence type="ECO:0000313" key="5">
    <source>
        <dbReference type="Proteomes" id="UP000299102"/>
    </source>
</evidence>
<keyword evidence="1" id="KW-0600">Photoreceptor protein</keyword>
<dbReference type="PANTHER" id="PTHR11455">
    <property type="entry name" value="CRYPTOCHROME"/>
    <property type="match status" value="1"/>
</dbReference>
<accession>A0A4C1Y0C5</accession>
<reference evidence="4 5" key="1">
    <citation type="journal article" date="2019" name="Commun. Biol.">
        <title>The bagworm genome reveals a unique fibroin gene that provides high tensile strength.</title>
        <authorList>
            <person name="Kono N."/>
            <person name="Nakamura H."/>
            <person name="Ohtoshi R."/>
            <person name="Tomita M."/>
            <person name="Numata K."/>
            <person name="Arakawa K."/>
        </authorList>
    </citation>
    <scope>NUCLEOTIDE SEQUENCE [LARGE SCALE GENOMIC DNA]</scope>
</reference>
<evidence type="ECO:0000256" key="2">
    <source>
        <dbReference type="ARBA" id="ARBA00022991"/>
    </source>
</evidence>
<keyword evidence="1" id="KW-0675">Receptor</keyword>
<evidence type="ECO:0000313" key="4">
    <source>
        <dbReference type="EMBL" id="GBP68252.1"/>
    </source>
</evidence>
<dbReference type="GO" id="GO:0043153">
    <property type="term" value="P:entrainment of circadian clock by photoperiod"/>
    <property type="evidence" value="ECO:0007669"/>
    <property type="project" value="TreeGrafter"/>
</dbReference>
<dbReference type="SUPFAM" id="SSF52425">
    <property type="entry name" value="Cryptochrome/photolyase, N-terminal domain"/>
    <property type="match status" value="1"/>
</dbReference>
<gene>
    <name evidence="4" type="primary">cry</name>
    <name evidence="4" type="ORF">EVAR_48618_1</name>
</gene>
<dbReference type="PROSITE" id="PS51645">
    <property type="entry name" value="PHR_CRY_ALPHA_BETA"/>
    <property type="match status" value="1"/>
</dbReference>
<dbReference type="GO" id="GO:0003677">
    <property type="term" value="F:DNA binding"/>
    <property type="evidence" value="ECO:0007669"/>
    <property type="project" value="TreeGrafter"/>
</dbReference>
<dbReference type="GO" id="GO:0045892">
    <property type="term" value="P:negative regulation of DNA-templated transcription"/>
    <property type="evidence" value="ECO:0007669"/>
    <property type="project" value="TreeGrafter"/>
</dbReference>
<dbReference type="InterPro" id="IPR006050">
    <property type="entry name" value="DNA_photolyase_N"/>
</dbReference>
<dbReference type="Gene3D" id="3.40.50.620">
    <property type="entry name" value="HUPs"/>
    <property type="match status" value="1"/>
</dbReference>
<dbReference type="GO" id="GO:0071949">
    <property type="term" value="F:FAD binding"/>
    <property type="evidence" value="ECO:0007669"/>
    <property type="project" value="TreeGrafter"/>
</dbReference>
<dbReference type="InterPro" id="IPR036155">
    <property type="entry name" value="Crypto/Photolyase_N_sf"/>
</dbReference>
<proteinExistence type="predicted"/>
<protein>
    <submittedName>
        <fullName evidence="4">Cryptochrome-1</fullName>
    </submittedName>
</protein>
<dbReference type="AlphaFoldDB" id="A0A4C1Y0C5"/>
<dbReference type="GO" id="GO:0032922">
    <property type="term" value="P:circadian regulation of gene expression"/>
    <property type="evidence" value="ECO:0007669"/>
    <property type="project" value="TreeGrafter"/>
</dbReference>
<keyword evidence="5" id="KW-1185">Reference proteome</keyword>
<keyword evidence="2" id="KW-0157">Chromophore</keyword>
<dbReference type="InterPro" id="IPR014729">
    <property type="entry name" value="Rossmann-like_a/b/a_fold"/>
</dbReference>
<dbReference type="InterPro" id="IPR002081">
    <property type="entry name" value="Cryptochrome/DNA_photolyase_1"/>
</dbReference>
<organism evidence="4 5">
    <name type="scientific">Eumeta variegata</name>
    <name type="common">Bagworm moth</name>
    <name type="synonym">Eumeta japonica</name>
    <dbReference type="NCBI Taxonomy" id="151549"/>
    <lineage>
        <taxon>Eukaryota</taxon>
        <taxon>Metazoa</taxon>
        <taxon>Ecdysozoa</taxon>
        <taxon>Arthropoda</taxon>
        <taxon>Hexapoda</taxon>
        <taxon>Insecta</taxon>
        <taxon>Pterygota</taxon>
        <taxon>Neoptera</taxon>
        <taxon>Endopterygota</taxon>
        <taxon>Lepidoptera</taxon>
        <taxon>Glossata</taxon>
        <taxon>Ditrysia</taxon>
        <taxon>Tineoidea</taxon>
        <taxon>Psychidae</taxon>
        <taxon>Oiketicinae</taxon>
        <taxon>Eumeta</taxon>
    </lineage>
</organism>
<dbReference type="STRING" id="151549.A0A4C1Y0C5"/>
<dbReference type="Pfam" id="PF00875">
    <property type="entry name" value="DNA_photolyase"/>
    <property type="match status" value="1"/>
</dbReference>
<feature type="domain" description="Photolyase/cryptochrome alpha/beta" evidence="3">
    <location>
        <begin position="3"/>
        <end position="133"/>
    </location>
</feature>
<sequence>MLGGSILWFRHGLRLHDNPALLDAVGDRSMPLYPVFVFDGETAGTKLVGYNRMRYLLESLDDLDNQLRNVGGRLFMIKGNPKLIIRRLWEEYGIRKLCFEQDCEPVWKQRDDAVKKECKEIGVVCTEHVSHTLWDPERVIKANGGIAPVTYQMYLVSIYRA</sequence>
<dbReference type="GO" id="GO:0005634">
    <property type="term" value="C:nucleus"/>
    <property type="evidence" value="ECO:0007669"/>
    <property type="project" value="TreeGrafter"/>
</dbReference>
<comment type="caution">
    <text evidence="4">The sequence shown here is derived from an EMBL/GenBank/DDBJ whole genome shotgun (WGS) entry which is preliminary data.</text>
</comment>
<evidence type="ECO:0000256" key="1">
    <source>
        <dbReference type="ARBA" id="ARBA00022543"/>
    </source>
</evidence>
<dbReference type="PANTHER" id="PTHR11455:SF17">
    <property type="entry name" value="CRYPTOCHROME-1"/>
    <property type="match status" value="1"/>
</dbReference>
<evidence type="ECO:0000259" key="3">
    <source>
        <dbReference type="PROSITE" id="PS51645"/>
    </source>
</evidence>
<dbReference type="OrthoDB" id="435881at2759"/>
<name>A0A4C1Y0C5_EUMVA</name>
<dbReference type="GO" id="GO:0005737">
    <property type="term" value="C:cytoplasm"/>
    <property type="evidence" value="ECO:0007669"/>
    <property type="project" value="TreeGrafter"/>
</dbReference>
<dbReference type="Proteomes" id="UP000299102">
    <property type="component" value="Unassembled WGS sequence"/>
</dbReference>
<keyword evidence="1" id="KW-0716">Sensory transduction</keyword>
<dbReference type="EMBL" id="BGZK01001005">
    <property type="protein sequence ID" value="GBP68252.1"/>
    <property type="molecule type" value="Genomic_DNA"/>
</dbReference>
<dbReference type="GO" id="GO:0009881">
    <property type="term" value="F:photoreceptor activity"/>
    <property type="evidence" value="ECO:0007669"/>
    <property type="project" value="UniProtKB-KW"/>
</dbReference>